<dbReference type="AlphaFoldDB" id="A0A1R0GSC0"/>
<organism evidence="1 2">
    <name type="scientific">Smittium mucronatum</name>
    <dbReference type="NCBI Taxonomy" id="133383"/>
    <lineage>
        <taxon>Eukaryota</taxon>
        <taxon>Fungi</taxon>
        <taxon>Fungi incertae sedis</taxon>
        <taxon>Zoopagomycota</taxon>
        <taxon>Kickxellomycotina</taxon>
        <taxon>Harpellomycetes</taxon>
        <taxon>Harpellales</taxon>
        <taxon>Legeriomycetaceae</taxon>
        <taxon>Smittium</taxon>
    </lineage>
</organism>
<dbReference type="EMBL" id="LSSL01004089">
    <property type="protein sequence ID" value="OLY79793.1"/>
    <property type="molecule type" value="Genomic_DNA"/>
</dbReference>
<sequence>MIKEDENHISQCKIAYKKDDERDSCMENSPHREIFRELNYDLNAPYAPDAAKKHDQTSSNIFVESSFTKEPLVNENSHKTIRQTSLFKNDNYNE</sequence>
<reference evidence="1 2" key="1">
    <citation type="journal article" date="2016" name="Mol. Biol. Evol.">
        <title>Genome-Wide Survey of Gut Fungi (Harpellales) Reveals the First Horizontally Transferred Ubiquitin Gene from a Mosquito Host.</title>
        <authorList>
            <person name="Wang Y."/>
            <person name="White M.M."/>
            <person name="Kvist S."/>
            <person name="Moncalvo J.M."/>
        </authorList>
    </citation>
    <scope>NUCLEOTIDE SEQUENCE [LARGE SCALE GENOMIC DNA]</scope>
    <source>
        <strain evidence="1 2">ALG-7-W6</strain>
    </source>
</reference>
<name>A0A1R0GSC0_9FUNG</name>
<proteinExistence type="predicted"/>
<gene>
    <name evidence="1" type="ORF">AYI68_g6126</name>
</gene>
<protein>
    <submittedName>
        <fullName evidence="1">Uncharacterized protein</fullName>
    </submittedName>
</protein>
<evidence type="ECO:0000313" key="1">
    <source>
        <dbReference type="EMBL" id="OLY79793.1"/>
    </source>
</evidence>
<keyword evidence="2" id="KW-1185">Reference proteome</keyword>
<dbReference type="Proteomes" id="UP000187455">
    <property type="component" value="Unassembled WGS sequence"/>
</dbReference>
<comment type="caution">
    <text evidence="1">The sequence shown here is derived from an EMBL/GenBank/DDBJ whole genome shotgun (WGS) entry which is preliminary data.</text>
</comment>
<evidence type="ECO:0000313" key="2">
    <source>
        <dbReference type="Proteomes" id="UP000187455"/>
    </source>
</evidence>
<accession>A0A1R0GSC0</accession>